<evidence type="ECO:0000256" key="2">
    <source>
        <dbReference type="ARBA" id="ARBA00010617"/>
    </source>
</evidence>
<evidence type="ECO:0000256" key="4">
    <source>
        <dbReference type="ARBA" id="ARBA00022723"/>
    </source>
</evidence>
<dbReference type="PANTHER" id="PTHR46206:SF1">
    <property type="entry name" value="P450, PUTATIVE (EUROFUNG)-RELATED"/>
    <property type="match status" value="1"/>
</dbReference>
<dbReference type="EMBL" id="CABFOC020000043">
    <property type="protein sequence ID" value="CAH0051930.1"/>
    <property type="molecule type" value="Genomic_DNA"/>
</dbReference>
<evidence type="ECO:0000313" key="10">
    <source>
        <dbReference type="EMBL" id="CAH0051930.1"/>
    </source>
</evidence>
<sequence>MNFPTIIPSDSGVAFPIALLFITVAVYSIARGAIWRSKPSRFWSSQPNIGLKKQPFSWFLGTMRSATRIKFWAREGYDKYSRNNIPFTIPTMDRGRLVVIPRQQIKQVYALTDGVLDVHETQDENLQMKYTVWDKDVIEERLQVNVIHRQLNHNLAHVTGSIYDETDFGFRRMWGTSGEWTDVKVWDTSLRIIAGAANGVFCGKPLCRNTEFLDALRDHAMGIFGSAIVIGCTPNMLKPIPGVLASYVCHYLFRRAAKMALPFIKERLDATAKHKANPESGWVPPNDGLQWIIDECYGSKRDSQLNPVRVCHRLLLINDVSLHTTSFTMQDFILNLFSTNSSFGYVEILREECVAALEESGGRWDRSAIDKLRLVDSAIRESMRLSPVGQIMLPRKVIHPDGLVLDNAKDPVPFGTDVSVPIEPIHHDESIYENALSYEPFRFAPIDAVEKVLGRFSDEQRASFKGNMGTSVDIQRKPKPRMTVVLDETFLGFGVSGKHACPGRFFALVEMKLFVAYLLLNYDIEFLKERPKPVSVLWLNHPSGASVRVCRRTRV</sequence>
<feature type="transmembrane region" description="Helical" evidence="9">
    <location>
        <begin position="12"/>
        <end position="34"/>
    </location>
</feature>
<comment type="cofactor">
    <cofactor evidence="1 8">
        <name>heme</name>
        <dbReference type="ChEBI" id="CHEBI:30413"/>
    </cofactor>
</comment>
<dbReference type="GO" id="GO:0005506">
    <property type="term" value="F:iron ion binding"/>
    <property type="evidence" value="ECO:0007669"/>
    <property type="project" value="InterPro"/>
</dbReference>
<dbReference type="Proteomes" id="UP000775872">
    <property type="component" value="Unassembled WGS sequence"/>
</dbReference>
<dbReference type="PRINTS" id="PR00465">
    <property type="entry name" value="EP450IV"/>
</dbReference>
<evidence type="ECO:0000256" key="9">
    <source>
        <dbReference type="SAM" id="Phobius"/>
    </source>
</evidence>
<evidence type="ECO:0000256" key="3">
    <source>
        <dbReference type="ARBA" id="ARBA00022617"/>
    </source>
</evidence>
<keyword evidence="7" id="KW-0503">Monooxygenase</keyword>
<dbReference type="InterPro" id="IPR036396">
    <property type="entry name" value="Cyt_P450_sf"/>
</dbReference>
<dbReference type="InterPro" id="IPR002403">
    <property type="entry name" value="Cyt_P450_E_grp-IV"/>
</dbReference>
<dbReference type="GO" id="GO:0020037">
    <property type="term" value="F:heme binding"/>
    <property type="evidence" value="ECO:0007669"/>
    <property type="project" value="InterPro"/>
</dbReference>
<dbReference type="Pfam" id="PF00067">
    <property type="entry name" value="p450"/>
    <property type="match status" value="1"/>
</dbReference>
<reference evidence="10 11" key="2">
    <citation type="submission" date="2021-10" db="EMBL/GenBank/DDBJ databases">
        <authorList>
            <person name="Piombo E."/>
        </authorList>
    </citation>
    <scope>NUCLEOTIDE SEQUENCE [LARGE SCALE GENOMIC DNA]</scope>
</reference>
<evidence type="ECO:0000313" key="11">
    <source>
        <dbReference type="Proteomes" id="UP000775872"/>
    </source>
</evidence>
<feature type="binding site" description="axial binding residue" evidence="8">
    <location>
        <position position="501"/>
    </location>
    <ligand>
        <name>heme</name>
        <dbReference type="ChEBI" id="CHEBI:30413"/>
    </ligand>
    <ligandPart>
        <name>Fe</name>
        <dbReference type="ChEBI" id="CHEBI:18248"/>
    </ligandPart>
</feature>
<dbReference type="GO" id="GO:0004497">
    <property type="term" value="F:monooxygenase activity"/>
    <property type="evidence" value="ECO:0007669"/>
    <property type="project" value="UniProtKB-KW"/>
</dbReference>
<evidence type="ECO:0000256" key="1">
    <source>
        <dbReference type="ARBA" id="ARBA00001971"/>
    </source>
</evidence>
<comment type="similarity">
    <text evidence="2">Belongs to the cytochrome P450 family.</text>
</comment>
<comment type="caution">
    <text evidence="10">The sequence shown here is derived from an EMBL/GenBank/DDBJ whole genome shotgun (WGS) entry which is preliminary data.</text>
</comment>
<dbReference type="InterPro" id="IPR001128">
    <property type="entry name" value="Cyt_P450"/>
</dbReference>
<keyword evidence="4 8" id="KW-0479">Metal-binding</keyword>
<protein>
    <recommendedName>
        <fullName evidence="12">Cytochrome P450</fullName>
    </recommendedName>
</protein>
<keyword evidence="3 8" id="KW-0349">Heme</keyword>
<dbReference type="GO" id="GO:0016705">
    <property type="term" value="F:oxidoreductase activity, acting on paired donors, with incorporation or reduction of molecular oxygen"/>
    <property type="evidence" value="ECO:0007669"/>
    <property type="project" value="InterPro"/>
</dbReference>
<dbReference type="SUPFAM" id="SSF48264">
    <property type="entry name" value="Cytochrome P450"/>
    <property type="match status" value="1"/>
</dbReference>
<dbReference type="PANTHER" id="PTHR46206">
    <property type="entry name" value="CYTOCHROME P450"/>
    <property type="match status" value="1"/>
</dbReference>
<keyword evidence="6 8" id="KW-0408">Iron</keyword>
<proteinExistence type="inferred from homology"/>
<organism evidence="10 11">
    <name type="scientific">Clonostachys solani</name>
    <dbReference type="NCBI Taxonomy" id="160281"/>
    <lineage>
        <taxon>Eukaryota</taxon>
        <taxon>Fungi</taxon>
        <taxon>Dikarya</taxon>
        <taxon>Ascomycota</taxon>
        <taxon>Pezizomycotina</taxon>
        <taxon>Sordariomycetes</taxon>
        <taxon>Hypocreomycetidae</taxon>
        <taxon>Hypocreales</taxon>
        <taxon>Bionectriaceae</taxon>
        <taxon>Clonostachys</taxon>
    </lineage>
</organism>
<evidence type="ECO:0000256" key="6">
    <source>
        <dbReference type="ARBA" id="ARBA00023004"/>
    </source>
</evidence>
<keyword evidence="9" id="KW-0472">Membrane</keyword>
<evidence type="ECO:0000256" key="7">
    <source>
        <dbReference type="ARBA" id="ARBA00023033"/>
    </source>
</evidence>
<evidence type="ECO:0000256" key="5">
    <source>
        <dbReference type="ARBA" id="ARBA00023002"/>
    </source>
</evidence>
<keyword evidence="9" id="KW-0812">Transmembrane</keyword>
<evidence type="ECO:0000256" key="8">
    <source>
        <dbReference type="PIRSR" id="PIRSR602403-1"/>
    </source>
</evidence>
<dbReference type="CDD" id="cd11041">
    <property type="entry name" value="CYP503A1-like"/>
    <property type="match status" value="1"/>
</dbReference>
<dbReference type="Gene3D" id="1.10.630.10">
    <property type="entry name" value="Cytochrome P450"/>
    <property type="match status" value="1"/>
</dbReference>
<evidence type="ECO:0008006" key="12">
    <source>
        <dbReference type="Google" id="ProtNLM"/>
    </source>
</evidence>
<reference evidence="11" key="1">
    <citation type="submission" date="2019-06" db="EMBL/GenBank/DDBJ databases">
        <authorList>
            <person name="Broberg M."/>
        </authorList>
    </citation>
    <scope>NUCLEOTIDE SEQUENCE [LARGE SCALE GENOMIC DNA]</scope>
</reference>
<name>A0A9N9Z9E3_9HYPO</name>
<accession>A0A9N9Z9E3</accession>
<dbReference type="AlphaFoldDB" id="A0A9N9Z9E3"/>
<keyword evidence="9" id="KW-1133">Transmembrane helix</keyword>
<keyword evidence="5" id="KW-0560">Oxidoreductase</keyword>
<gene>
    <name evidence="10" type="ORF">CSOL1703_00014861</name>
</gene>
<keyword evidence="11" id="KW-1185">Reference proteome</keyword>
<dbReference type="OrthoDB" id="1844152at2759"/>